<protein>
    <recommendedName>
        <fullName evidence="6">Amine oxidase</fullName>
        <ecNumber evidence="6">1.4.3.-</ecNumber>
    </recommendedName>
</protein>
<dbReference type="OrthoDB" id="5046242at2759"/>
<evidence type="ECO:0000313" key="9">
    <source>
        <dbReference type="Proteomes" id="UP000554235"/>
    </source>
</evidence>
<evidence type="ECO:0000256" key="5">
    <source>
        <dbReference type="PIRSR" id="PIRSR601613-1"/>
    </source>
</evidence>
<comment type="similarity">
    <text evidence="2 6">Belongs to the flavin monoamine oxidase family.</text>
</comment>
<keyword evidence="9" id="KW-1185">Reference proteome</keyword>
<dbReference type="InterPro" id="IPR036188">
    <property type="entry name" value="FAD/NAD-bd_sf"/>
</dbReference>
<gene>
    <name evidence="8" type="ORF">FALBO_14470</name>
</gene>
<evidence type="ECO:0000256" key="3">
    <source>
        <dbReference type="ARBA" id="ARBA00023002"/>
    </source>
</evidence>
<dbReference type="AlphaFoldDB" id="A0A8H4KWI8"/>
<dbReference type="InterPro" id="IPR050703">
    <property type="entry name" value="Flavin_MAO"/>
</dbReference>
<comment type="cofactor">
    <cofactor evidence="1 6">
        <name>FAD</name>
        <dbReference type="ChEBI" id="CHEBI:57692"/>
    </cofactor>
</comment>
<keyword evidence="3 6" id="KW-0560">Oxidoreductase</keyword>
<evidence type="ECO:0000259" key="7">
    <source>
        <dbReference type="Pfam" id="PF01593"/>
    </source>
</evidence>
<accession>A0A8H4KWI8</accession>
<dbReference type="InterPro" id="IPR002937">
    <property type="entry name" value="Amino_oxidase"/>
</dbReference>
<dbReference type="Proteomes" id="UP000554235">
    <property type="component" value="Unassembled WGS sequence"/>
</dbReference>
<dbReference type="SUPFAM" id="SSF51905">
    <property type="entry name" value="FAD/NAD(P)-binding domain"/>
    <property type="match status" value="1"/>
</dbReference>
<dbReference type="PANTHER" id="PTHR43563">
    <property type="entry name" value="AMINE OXIDASE"/>
    <property type="match status" value="1"/>
</dbReference>
<dbReference type="EC" id="1.4.3.-" evidence="6"/>
<feature type="binding site" evidence="5">
    <location>
        <position position="50"/>
    </location>
    <ligand>
        <name>FAD</name>
        <dbReference type="ChEBI" id="CHEBI:57692"/>
    </ligand>
</feature>
<comment type="catalytic activity">
    <reaction evidence="4">
        <text>a secondary aliphatic amine + O2 + H2O = a primary amine + an aldehyde + H2O2</text>
        <dbReference type="Rhea" id="RHEA:26414"/>
        <dbReference type="ChEBI" id="CHEBI:15377"/>
        <dbReference type="ChEBI" id="CHEBI:15379"/>
        <dbReference type="ChEBI" id="CHEBI:16240"/>
        <dbReference type="ChEBI" id="CHEBI:17478"/>
        <dbReference type="ChEBI" id="CHEBI:58855"/>
        <dbReference type="ChEBI" id="CHEBI:65296"/>
        <dbReference type="EC" id="1.4.3.4"/>
    </reaction>
</comment>
<evidence type="ECO:0000256" key="4">
    <source>
        <dbReference type="ARBA" id="ARBA00048448"/>
    </source>
</evidence>
<feature type="non-terminal residue" evidence="8">
    <location>
        <position position="1"/>
    </location>
</feature>
<evidence type="ECO:0000256" key="2">
    <source>
        <dbReference type="ARBA" id="ARBA00005995"/>
    </source>
</evidence>
<dbReference type="EMBL" id="JAADYS010002349">
    <property type="protein sequence ID" value="KAF4458785.1"/>
    <property type="molecule type" value="Genomic_DNA"/>
</dbReference>
<keyword evidence="6" id="KW-0274">FAD</keyword>
<dbReference type="PANTHER" id="PTHR43563:SF14">
    <property type="entry name" value="AMINE OXIDASE"/>
    <property type="match status" value="1"/>
</dbReference>
<sequence length="86" mass="9482">YKPIEFVEQVWQHEQFSRGALAPVTKIGHLTKYADVYGKPVGNVHFVGTEYATHWKGYLEGALTSGVAGAKEVVEALAQQPPKSRL</sequence>
<reference evidence="8 9" key="1">
    <citation type="submission" date="2020-01" db="EMBL/GenBank/DDBJ databases">
        <title>Identification and distribution of gene clusters putatively required for synthesis of sphingolipid metabolism inhibitors in phylogenetically diverse species of the filamentous fungus Fusarium.</title>
        <authorList>
            <person name="Kim H.-S."/>
            <person name="Busman M."/>
            <person name="Brown D.W."/>
            <person name="Divon H."/>
            <person name="Uhlig S."/>
            <person name="Proctor R.H."/>
        </authorList>
    </citation>
    <scope>NUCLEOTIDE SEQUENCE [LARGE SCALE GENOMIC DNA]</scope>
    <source>
        <strain evidence="8 9">NRRL 20459</strain>
    </source>
</reference>
<name>A0A8H4KWI8_9HYPO</name>
<dbReference type="Pfam" id="PF01593">
    <property type="entry name" value="Amino_oxidase"/>
    <property type="match status" value="1"/>
</dbReference>
<dbReference type="GO" id="GO:0097621">
    <property type="term" value="F:monoamine oxidase activity"/>
    <property type="evidence" value="ECO:0007669"/>
    <property type="project" value="UniProtKB-EC"/>
</dbReference>
<dbReference type="PRINTS" id="PR00757">
    <property type="entry name" value="AMINEOXDASEF"/>
</dbReference>
<dbReference type="InterPro" id="IPR001613">
    <property type="entry name" value="Flavin_amine_oxidase"/>
</dbReference>
<keyword evidence="6" id="KW-0285">Flavoprotein</keyword>
<organism evidence="8 9">
    <name type="scientific">Fusarium albosuccineum</name>
    <dbReference type="NCBI Taxonomy" id="1237068"/>
    <lineage>
        <taxon>Eukaryota</taxon>
        <taxon>Fungi</taxon>
        <taxon>Dikarya</taxon>
        <taxon>Ascomycota</taxon>
        <taxon>Pezizomycotina</taxon>
        <taxon>Sordariomycetes</taxon>
        <taxon>Hypocreomycetidae</taxon>
        <taxon>Hypocreales</taxon>
        <taxon>Nectriaceae</taxon>
        <taxon>Fusarium</taxon>
        <taxon>Fusarium decemcellulare species complex</taxon>
    </lineage>
</organism>
<feature type="domain" description="Amine oxidase" evidence="7">
    <location>
        <begin position="3"/>
        <end position="73"/>
    </location>
</feature>
<evidence type="ECO:0000313" key="8">
    <source>
        <dbReference type="EMBL" id="KAF4458785.1"/>
    </source>
</evidence>
<proteinExistence type="inferred from homology"/>
<dbReference type="Gene3D" id="3.50.50.60">
    <property type="entry name" value="FAD/NAD(P)-binding domain"/>
    <property type="match status" value="1"/>
</dbReference>
<evidence type="ECO:0000256" key="6">
    <source>
        <dbReference type="RuleBase" id="RU362067"/>
    </source>
</evidence>
<evidence type="ECO:0000256" key="1">
    <source>
        <dbReference type="ARBA" id="ARBA00001974"/>
    </source>
</evidence>
<comment type="caution">
    <text evidence="8">The sequence shown here is derived from an EMBL/GenBank/DDBJ whole genome shotgun (WGS) entry which is preliminary data.</text>
</comment>